<reference evidence="1 2" key="1">
    <citation type="submission" date="2020-10" db="EMBL/GenBank/DDBJ databases">
        <title>Sequencing the genomes of 1000 actinobacteria strains.</title>
        <authorList>
            <person name="Klenk H.-P."/>
        </authorList>
    </citation>
    <scope>NUCLEOTIDE SEQUENCE [LARGE SCALE GENOMIC DNA]</scope>
    <source>
        <strain evidence="1 2">DSM 45157</strain>
    </source>
</reference>
<protein>
    <submittedName>
        <fullName evidence="1">Uncharacterized protein</fullName>
    </submittedName>
</protein>
<keyword evidence="2" id="KW-1185">Reference proteome</keyword>
<accession>A0ABR9HIT6</accession>
<organism evidence="1 2">
    <name type="scientific">Nocardiopsis terrae</name>
    <dbReference type="NCBI Taxonomy" id="372655"/>
    <lineage>
        <taxon>Bacteria</taxon>
        <taxon>Bacillati</taxon>
        <taxon>Actinomycetota</taxon>
        <taxon>Actinomycetes</taxon>
        <taxon>Streptosporangiales</taxon>
        <taxon>Nocardiopsidaceae</taxon>
        <taxon>Nocardiopsis</taxon>
    </lineage>
</organism>
<dbReference type="RefSeq" id="WP_191271844.1">
    <property type="nucleotide sequence ID" value="NZ_BMXJ01000005.1"/>
</dbReference>
<gene>
    <name evidence="1" type="ORF">H4W79_003105</name>
</gene>
<dbReference type="EMBL" id="JADBDY010000001">
    <property type="protein sequence ID" value="MBE1458891.1"/>
    <property type="molecule type" value="Genomic_DNA"/>
</dbReference>
<proteinExistence type="predicted"/>
<sequence length="373" mass="41976">MQTYMPSRPGRDRALWFSQVCTGILGDTADHPAMLTEGFRTDLGDVHLLRGVIVARIGQLLLKGDPPSSVAEWVRSSEVFRAPPPTQKSTEALVRHVQGRIAGGGLWDGTNPWQLEVRLWDLEGLSEALLEYWATQRSAVVPLQRLRHELSGCWGVEDSRILDRTPGDLTNYERSLAAMPHGDRMFANECLNVYMFYLPRNSRLRLEETGPGTWGPFPWWSVVVEGPQQVESAQKVLARRNHPLTCHVPESKAAPLVLSLDAPMLASTRVVSEFWFYPRLARELCQLLIIAHRGSIAVEFCERSTEDEWEDDLTSLGVYLLDLSTEQARVIESWATGRLCELLPTPPVEPGEPMSLVLPQFLTTSKDIDPWDL</sequence>
<evidence type="ECO:0000313" key="1">
    <source>
        <dbReference type="EMBL" id="MBE1458891.1"/>
    </source>
</evidence>
<dbReference type="Proteomes" id="UP000598217">
    <property type="component" value="Unassembled WGS sequence"/>
</dbReference>
<evidence type="ECO:0000313" key="2">
    <source>
        <dbReference type="Proteomes" id="UP000598217"/>
    </source>
</evidence>
<comment type="caution">
    <text evidence="1">The sequence shown here is derived from an EMBL/GenBank/DDBJ whole genome shotgun (WGS) entry which is preliminary data.</text>
</comment>
<name>A0ABR9HIT6_9ACTN</name>